<comment type="caution">
    <text evidence="1">The sequence shown here is derived from an EMBL/GenBank/DDBJ whole genome shotgun (WGS) entry which is preliminary data.</text>
</comment>
<dbReference type="Proteomes" id="UP000789759">
    <property type="component" value="Unassembled WGS sequence"/>
</dbReference>
<gene>
    <name evidence="1" type="ORF">CPELLU_LOCUS21588</name>
</gene>
<feature type="non-terminal residue" evidence="1">
    <location>
        <position position="48"/>
    </location>
</feature>
<organism evidence="1 2">
    <name type="scientific">Cetraspora pellucida</name>
    <dbReference type="NCBI Taxonomy" id="1433469"/>
    <lineage>
        <taxon>Eukaryota</taxon>
        <taxon>Fungi</taxon>
        <taxon>Fungi incertae sedis</taxon>
        <taxon>Mucoromycota</taxon>
        <taxon>Glomeromycotina</taxon>
        <taxon>Glomeromycetes</taxon>
        <taxon>Diversisporales</taxon>
        <taxon>Gigasporaceae</taxon>
        <taxon>Cetraspora</taxon>
    </lineage>
</organism>
<protein>
    <submittedName>
        <fullName evidence="1">17481_t:CDS:1</fullName>
    </submittedName>
</protein>
<dbReference type="AlphaFoldDB" id="A0A9N9KIG0"/>
<dbReference type="EMBL" id="CAJVQA010082035">
    <property type="protein sequence ID" value="CAG8837640.1"/>
    <property type="molecule type" value="Genomic_DNA"/>
</dbReference>
<feature type="non-terminal residue" evidence="1">
    <location>
        <position position="1"/>
    </location>
</feature>
<keyword evidence="2" id="KW-1185">Reference proteome</keyword>
<name>A0A9N9KIG0_9GLOM</name>
<accession>A0A9N9KIG0</accession>
<sequence>NPKIYIYKLNNEYINCEKTSKKNEDVINNKLNQEFSFNPRFDDIESIH</sequence>
<reference evidence="1" key="1">
    <citation type="submission" date="2021-06" db="EMBL/GenBank/DDBJ databases">
        <authorList>
            <person name="Kallberg Y."/>
            <person name="Tangrot J."/>
            <person name="Rosling A."/>
        </authorList>
    </citation>
    <scope>NUCLEOTIDE SEQUENCE</scope>
    <source>
        <strain evidence="1">FL966</strain>
    </source>
</reference>
<evidence type="ECO:0000313" key="2">
    <source>
        <dbReference type="Proteomes" id="UP000789759"/>
    </source>
</evidence>
<proteinExistence type="predicted"/>
<evidence type="ECO:0000313" key="1">
    <source>
        <dbReference type="EMBL" id="CAG8837640.1"/>
    </source>
</evidence>